<dbReference type="Proteomes" id="UP000036367">
    <property type="component" value="Unassembled WGS sequence"/>
</dbReference>
<sequence>MIARSILCLAVLVIASPVFAKPQESQTFKGNSGAFSTPGEALDRVQGDHSDEIPIVVAQGEMDKLIDCKGGGACPISAALIASQGVRVMAGLPVDSQPHRTALRVFQDKPELLLGRISNDRMVILLAYLCEDLDETPVVISTVSAPNSPHAALGPKWSETDGPDLTTSPGELKILAYTVTTADGTVRGRHFVLLKTYEGGRLNFIDPGKPLKKRMFDLEYRGVPSATKRQLFFQVPNGLDKSSQTYELNTIFSIRLLVNDPNATSDSESRVETMKINIDNLAERLRASDELTSPIAWRREGAVFGLPGVDLPASVDGGGYSVAESLELFRHAGRINLNLRDVVGGAHGRPLAQASTQIAGEVLNKLVTGEAYVAVSITEPLAGSNPKEMQSKAVRYEGGFKLTGRKLWNARLRQATHIVLYTQAANGKEGEFSAFLIPIDHPGLKIVDRYAHGLTGNSFGGLEFDDMFVSQDHLIGKDGEGWKIFTRHFQYWRLMQAAAAIGCGEAALDQLADRLKTRNAFGGPIGRFSHLQQPLGEYTTKLRMALALAREAAKLLDDGNYKAATSLIDGLKAEGVEIALSACDTAMRAHGAMGYSRDVDLGDRVRDLMGLRIADGTTDVMRMSVVKNVYGSELWIMAVYGMPRNEETETEIEAGAPVTSEVSNDE</sequence>
<feature type="chain" id="PRO_5005248379" evidence="6">
    <location>
        <begin position="21"/>
        <end position="666"/>
    </location>
</feature>
<dbReference type="InterPro" id="IPR036250">
    <property type="entry name" value="AcylCo_DH-like_C"/>
</dbReference>
<organism evidence="9 10">
    <name type="scientific">Rhodopirellula islandica</name>
    <dbReference type="NCBI Taxonomy" id="595434"/>
    <lineage>
        <taxon>Bacteria</taxon>
        <taxon>Pseudomonadati</taxon>
        <taxon>Planctomycetota</taxon>
        <taxon>Planctomycetia</taxon>
        <taxon>Pirellulales</taxon>
        <taxon>Pirellulaceae</taxon>
        <taxon>Rhodopirellula</taxon>
    </lineage>
</organism>
<dbReference type="SUPFAM" id="SSF56645">
    <property type="entry name" value="Acyl-CoA dehydrogenase NM domain-like"/>
    <property type="match status" value="1"/>
</dbReference>
<dbReference type="InterPro" id="IPR009100">
    <property type="entry name" value="AcylCoA_DH/oxidase_NM_dom_sf"/>
</dbReference>
<evidence type="ECO:0000256" key="2">
    <source>
        <dbReference type="ARBA" id="ARBA00022630"/>
    </source>
</evidence>
<dbReference type="STRING" id="595434.RISK_006613"/>
<feature type="domain" description="Acyl-CoA oxidase/dehydrogenase middle" evidence="8">
    <location>
        <begin position="374"/>
        <end position="467"/>
    </location>
</feature>
<keyword evidence="6" id="KW-0732">Signal</keyword>
<dbReference type="PATRIC" id="fig|595434.4.peg.6292"/>
<evidence type="ECO:0000313" key="10">
    <source>
        <dbReference type="Proteomes" id="UP000036367"/>
    </source>
</evidence>
<comment type="caution">
    <text evidence="9">The sequence shown here is derived from an EMBL/GenBank/DDBJ whole genome shotgun (WGS) entry which is preliminary data.</text>
</comment>
<comment type="cofactor">
    <cofactor evidence="5">
        <name>FAD</name>
        <dbReference type="ChEBI" id="CHEBI:57692"/>
    </cofactor>
</comment>
<dbReference type="InterPro" id="IPR046373">
    <property type="entry name" value="Acyl-CoA_Oxase/DH_mid-dom_sf"/>
</dbReference>
<evidence type="ECO:0000256" key="4">
    <source>
        <dbReference type="ARBA" id="ARBA00023002"/>
    </source>
</evidence>
<dbReference type="AlphaFoldDB" id="A0A0J1B3X9"/>
<keyword evidence="10" id="KW-1185">Reference proteome</keyword>
<protein>
    <submittedName>
        <fullName evidence="9">Butyryl-CoA dehydrogenase</fullName>
        <ecNumber evidence="9">1.3.8.1</ecNumber>
    </submittedName>
</protein>
<dbReference type="CDD" id="cd00567">
    <property type="entry name" value="ACAD"/>
    <property type="match status" value="1"/>
</dbReference>
<keyword evidence="4 5" id="KW-0560">Oxidoreductase</keyword>
<comment type="similarity">
    <text evidence="1 5">Belongs to the acyl-CoA dehydrogenase family.</text>
</comment>
<evidence type="ECO:0000259" key="7">
    <source>
        <dbReference type="Pfam" id="PF00441"/>
    </source>
</evidence>
<keyword evidence="3 5" id="KW-0274">FAD</keyword>
<dbReference type="GO" id="GO:0070991">
    <property type="term" value="F:medium-chain fatty acyl-CoA dehydrogenase activity"/>
    <property type="evidence" value="ECO:0007669"/>
    <property type="project" value="TreeGrafter"/>
</dbReference>
<feature type="domain" description="Acyl-CoA dehydrogenase/oxidase C-terminal" evidence="7">
    <location>
        <begin position="479"/>
        <end position="629"/>
    </location>
</feature>
<dbReference type="EC" id="1.3.8.1" evidence="9"/>
<dbReference type="PANTHER" id="PTHR48083:SF2">
    <property type="entry name" value="MEDIUM-CHAIN SPECIFIC ACYL-COA DEHYDROGENASE, MITOCHONDRIAL"/>
    <property type="match status" value="1"/>
</dbReference>
<gene>
    <name evidence="9" type="ORF">RISK_006613</name>
</gene>
<keyword evidence="2 5" id="KW-0285">Flavoprotein</keyword>
<dbReference type="SUPFAM" id="SSF47203">
    <property type="entry name" value="Acyl-CoA dehydrogenase C-terminal domain-like"/>
    <property type="match status" value="1"/>
</dbReference>
<dbReference type="Gene3D" id="1.20.140.10">
    <property type="entry name" value="Butyryl-CoA Dehydrogenase, subunit A, domain 3"/>
    <property type="match status" value="1"/>
</dbReference>
<dbReference type="GO" id="GO:0005737">
    <property type="term" value="C:cytoplasm"/>
    <property type="evidence" value="ECO:0007669"/>
    <property type="project" value="TreeGrafter"/>
</dbReference>
<evidence type="ECO:0000256" key="1">
    <source>
        <dbReference type="ARBA" id="ARBA00009347"/>
    </source>
</evidence>
<evidence type="ECO:0000313" key="9">
    <source>
        <dbReference type="EMBL" id="KLU01457.1"/>
    </source>
</evidence>
<dbReference type="GO" id="GO:0051793">
    <property type="term" value="P:medium-chain fatty acid catabolic process"/>
    <property type="evidence" value="ECO:0007669"/>
    <property type="project" value="TreeGrafter"/>
</dbReference>
<evidence type="ECO:0000259" key="8">
    <source>
        <dbReference type="Pfam" id="PF02770"/>
    </source>
</evidence>
<dbReference type="PANTHER" id="PTHR48083">
    <property type="entry name" value="MEDIUM-CHAIN SPECIFIC ACYL-COA DEHYDROGENASE, MITOCHONDRIAL-RELATED"/>
    <property type="match status" value="1"/>
</dbReference>
<dbReference type="GO" id="GO:0016937">
    <property type="term" value="F:short-chain fatty acyl-CoA dehydrogenase activity"/>
    <property type="evidence" value="ECO:0007669"/>
    <property type="project" value="UniProtKB-EC"/>
</dbReference>
<dbReference type="Gene3D" id="2.40.110.10">
    <property type="entry name" value="Butyryl-CoA Dehydrogenase, subunit A, domain 2"/>
    <property type="match status" value="1"/>
</dbReference>
<evidence type="ECO:0000256" key="5">
    <source>
        <dbReference type="RuleBase" id="RU362125"/>
    </source>
</evidence>
<dbReference type="InterPro" id="IPR050741">
    <property type="entry name" value="Acyl-CoA_dehydrogenase"/>
</dbReference>
<feature type="signal peptide" evidence="6">
    <location>
        <begin position="1"/>
        <end position="20"/>
    </location>
</feature>
<name>A0A0J1B3X9_RHOIS</name>
<proteinExistence type="inferred from homology"/>
<dbReference type="InterPro" id="IPR009075">
    <property type="entry name" value="AcylCo_DH/oxidase_C"/>
</dbReference>
<dbReference type="OrthoDB" id="9802447at2"/>
<accession>A0A0J1B3X9</accession>
<reference evidence="9" key="1">
    <citation type="submission" date="2015-05" db="EMBL/GenBank/DDBJ databases">
        <title>Permanent draft genome of Rhodopirellula islandicus K833.</title>
        <authorList>
            <person name="Kizina J."/>
            <person name="Richter M."/>
            <person name="Glockner F.O."/>
            <person name="Harder J."/>
        </authorList>
    </citation>
    <scope>NUCLEOTIDE SEQUENCE [LARGE SCALE GENOMIC DNA]</scope>
    <source>
        <strain evidence="9">K833</strain>
    </source>
</reference>
<dbReference type="InterPro" id="IPR006091">
    <property type="entry name" value="Acyl-CoA_Oxase/DH_mid-dom"/>
</dbReference>
<evidence type="ECO:0000256" key="3">
    <source>
        <dbReference type="ARBA" id="ARBA00022827"/>
    </source>
</evidence>
<evidence type="ECO:0000256" key="6">
    <source>
        <dbReference type="SAM" id="SignalP"/>
    </source>
</evidence>
<dbReference type="Pfam" id="PF00441">
    <property type="entry name" value="Acyl-CoA_dh_1"/>
    <property type="match status" value="1"/>
</dbReference>
<dbReference type="EMBL" id="LECT01000054">
    <property type="protein sequence ID" value="KLU01457.1"/>
    <property type="molecule type" value="Genomic_DNA"/>
</dbReference>
<dbReference type="Pfam" id="PF02770">
    <property type="entry name" value="Acyl-CoA_dh_M"/>
    <property type="match status" value="1"/>
</dbReference>
<dbReference type="RefSeq" id="WP_083435195.1">
    <property type="nucleotide sequence ID" value="NZ_LECT01000054.1"/>
</dbReference>